<proteinExistence type="predicted"/>
<protein>
    <submittedName>
        <fullName evidence="3">Kinesin-like protein KIF26B</fullName>
    </submittedName>
</protein>
<name>A0ABM0RHI3_GALVR</name>
<dbReference type="PANTHER" id="PTHR21608">
    <property type="entry name" value="KINESIN-LIKE PROTEIN CG14535"/>
    <property type="match status" value="1"/>
</dbReference>
<keyword evidence="2" id="KW-1185">Reference proteome</keyword>
<sequence length="189" mass="19817">MVLTLEQVAGSERYDLSPGSPPPLSNIPTLVGARHVAGLQQPRDWAFVPASYATSNYTGFTNKHSSKPNSLGVSNGAEKKIGSPTHQAKVSLQMATSPSNGNILNSAAIQAHQFLDGTWSLSRTNGVTLYPYQISQLMTESGREGLTEAALNRYNADKPSACTAPASQGSCVASEPSSGTSVAASFFAR</sequence>
<feature type="region of interest" description="Disordered" evidence="1">
    <location>
        <begin position="169"/>
        <end position="189"/>
    </location>
</feature>
<evidence type="ECO:0000313" key="2">
    <source>
        <dbReference type="Proteomes" id="UP000694923"/>
    </source>
</evidence>
<accession>A0ABM0RHI3</accession>
<dbReference type="PANTHER" id="PTHR21608:SF8">
    <property type="entry name" value="KINESIN-LIKE PROTEIN KIF26B"/>
    <property type="match status" value="1"/>
</dbReference>
<gene>
    <name evidence="3" type="primary">LOC103597962</name>
</gene>
<organism evidence="2 3">
    <name type="scientific">Galeopterus variegatus</name>
    <name type="common">Malayan flying lemur</name>
    <name type="synonym">Cynocephalus variegatus</name>
    <dbReference type="NCBI Taxonomy" id="482537"/>
    <lineage>
        <taxon>Eukaryota</taxon>
        <taxon>Metazoa</taxon>
        <taxon>Chordata</taxon>
        <taxon>Craniata</taxon>
        <taxon>Vertebrata</taxon>
        <taxon>Euteleostomi</taxon>
        <taxon>Mammalia</taxon>
        <taxon>Eutheria</taxon>
        <taxon>Euarchontoglires</taxon>
        <taxon>Dermoptera</taxon>
        <taxon>Cynocephalidae</taxon>
        <taxon>Galeopterus</taxon>
    </lineage>
</organism>
<dbReference type="GeneID" id="103597962"/>
<dbReference type="Proteomes" id="UP000694923">
    <property type="component" value="Unplaced"/>
</dbReference>
<evidence type="ECO:0000313" key="3">
    <source>
        <dbReference type="RefSeq" id="XP_008580074.1"/>
    </source>
</evidence>
<dbReference type="RefSeq" id="XP_008580074.1">
    <property type="nucleotide sequence ID" value="XM_008581852.1"/>
</dbReference>
<evidence type="ECO:0000256" key="1">
    <source>
        <dbReference type="SAM" id="MobiDB-lite"/>
    </source>
</evidence>
<reference evidence="3" key="1">
    <citation type="submission" date="2025-08" db="UniProtKB">
        <authorList>
            <consortium name="RefSeq"/>
        </authorList>
    </citation>
    <scope>IDENTIFICATION</scope>
</reference>
<dbReference type="InterPro" id="IPR027640">
    <property type="entry name" value="Kinesin-like_fam"/>
</dbReference>
<feature type="compositionally biased region" description="Polar residues" evidence="1">
    <location>
        <begin position="169"/>
        <end position="183"/>
    </location>
</feature>